<accession>A0A1I5DZC1</accession>
<dbReference type="Pfam" id="PF08818">
    <property type="entry name" value="DUF1801"/>
    <property type="match status" value="1"/>
</dbReference>
<dbReference type="AlphaFoldDB" id="A0A1I5DZC1"/>
<dbReference type="EMBL" id="FOWE01000002">
    <property type="protein sequence ID" value="SFO04523.1"/>
    <property type="molecule type" value="Genomic_DNA"/>
</dbReference>
<sequence length="149" mass="15915">MPVASVAPVIDPVEEWFDAAGPRADELRRVDALVREAAPGLDRQLVTAGSGQVLGYGLMPYRPRSARETTLWPLIALAAQKRHLSLYVCAVVDGEYLAEARAARLGRVSCGKSCIRFAALDRVDAGELAALVRDAAAVTTTGQNGYFTS</sequence>
<gene>
    <name evidence="2" type="ORF">SAMN05660359_01174</name>
</gene>
<dbReference type="SUPFAM" id="SSF159888">
    <property type="entry name" value="YdhG-like"/>
    <property type="match status" value="1"/>
</dbReference>
<protein>
    <recommendedName>
        <fullName evidence="1">YdhG-like domain-containing protein</fullName>
    </recommendedName>
</protein>
<feature type="domain" description="YdhG-like" evidence="1">
    <location>
        <begin position="23"/>
        <end position="135"/>
    </location>
</feature>
<evidence type="ECO:0000313" key="2">
    <source>
        <dbReference type="EMBL" id="SFO04523.1"/>
    </source>
</evidence>
<keyword evidence="3" id="KW-1185">Reference proteome</keyword>
<organism evidence="2 3">
    <name type="scientific">Geodermatophilus obscurus</name>
    <dbReference type="NCBI Taxonomy" id="1861"/>
    <lineage>
        <taxon>Bacteria</taxon>
        <taxon>Bacillati</taxon>
        <taxon>Actinomycetota</taxon>
        <taxon>Actinomycetes</taxon>
        <taxon>Geodermatophilales</taxon>
        <taxon>Geodermatophilaceae</taxon>
        <taxon>Geodermatophilus</taxon>
    </lineage>
</organism>
<name>A0A1I5DZC1_9ACTN</name>
<evidence type="ECO:0000313" key="3">
    <source>
        <dbReference type="Proteomes" id="UP000183642"/>
    </source>
</evidence>
<dbReference type="InterPro" id="IPR014922">
    <property type="entry name" value="YdhG-like"/>
</dbReference>
<dbReference type="Proteomes" id="UP000183642">
    <property type="component" value="Unassembled WGS sequence"/>
</dbReference>
<proteinExistence type="predicted"/>
<reference evidence="3" key="1">
    <citation type="submission" date="2016-10" db="EMBL/GenBank/DDBJ databases">
        <authorList>
            <person name="Varghese N."/>
            <person name="Submissions S."/>
        </authorList>
    </citation>
    <scope>NUCLEOTIDE SEQUENCE [LARGE SCALE GENOMIC DNA]</scope>
    <source>
        <strain evidence="3">DSM 43161</strain>
    </source>
</reference>
<evidence type="ECO:0000259" key="1">
    <source>
        <dbReference type="Pfam" id="PF08818"/>
    </source>
</evidence>